<dbReference type="GO" id="GO:0002161">
    <property type="term" value="F:aminoacyl-tRNA deacylase activity"/>
    <property type="evidence" value="ECO:0007669"/>
    <property type="project" value="InterPro"/>
</dbReference>
<evidence type="ECO:0000256" key="11">
    <source>
        <dbReference type="RuleBase" id="RU363035"/>
    </source>
</evidence>
<dbReference type="FunFam" id="3.40.50.620:FF:000056">
    <property type="entry name" value="Leucine--tRNA ligase"/>
    <property type="match status" value="1"/>
</dbReference>
<evidence type="ECO:0000259" key="14">
    <source>
        <dbReference type="Pfam" id="PF08264"/>
    </source>
</evidence>
<evidence type="ECO:0000256" key="3">
    <source>
        <dbReference type="ARBA" id="ARBA00022490"/>
    </source>
</evidence>
<accession>A0A5N5U8Y7</accession>
<sequence length="883" mass="99253">MSDAEHGYDHTTVERRWQDRWDDENVYRTPDDAEDPMYVLGMYPYPSGKLHMGHVRNYTITDAYARYRRMCGDDVLHPMGWDSFGLPAENAAKERDTNPHDWTMDCIDTMRDQMRSMGFGYDWEREITTCTPDYYQWNQWLFTRFHEEGLVDRHESEVNWCPSCETVLADEQVEGDAELCWRCDTPVEQRELDQWFLAITEYADELLDAIDDLEGWPDSVRQMQRNWIGRQEGTQLPFEVREPQRGEEYGEVEAFTTRADTAYGATFFALAPGHEIAQAVAGRDDDVAHFIAEEADPEGEEPNGVATDLTATNPVTGEELPVYVADFVLSDVGTGALMGVPGHDERDHEFATKLGIDILPVIAPSEDEVPDVSESAYTEDGVVVNSGDYSGVDSEAARQQITADTAGAEATTQYRLRDWGISRQRYWGTPIPVVHCDGCGPVMVPDGDLPVELPEFINTTGNPLDAAEEWKETTCPDCGGEATRETDTMDTFVDSSWYFLRYVSPDLAEAPFDRERANEWMPVDQYVGGDEHAVMHLLYARFFTKVLADTEGLDHREPFENLLAQGMVQLDGSKMSKSKGNTVSPQRIVDEYGADTARLFIMEAAQPARDFDWSEQGVRSTRAFLDRLHEQVTDLTEGDYAGERDTTAEYVASEIDAAVAIAADEYDDLRFNVAVREAQDLSRTLRGYVEYVDDPHAETVGRGLHAVVSLLAPVAPHLAEELWETLGHDEFLVNAAWPDGGDAEDAAARRTLVENTREDVRDIIDVAGIEDPQRIDVVVTPEWKYDALGIAIESDAPNVISELMSEPSIREQGDAAASYGQDLQENREALTRPLTPETEYETLQRAAWLIEREFDAEVRVLTAEEADDDSHAEPGRPAIDIEE</sequence>
<reference evidence="19 20" key="1">
    <citation type="submission" date="2019-10" db="EMBL/GenBank/DDBJ databases">
        <title>Unraveling microbial dark matter from salterns through culturing: the case of the genus Halosegnis.</title>
        <authorList>
            <person name="Duran-Viseras A."/>
            <person name="Andrei A.-S."/>
            <person name="Vera-Gargallo B."/>
            <person name="Ghai R."/>
            <person name="Sanchez-Porro C."/>
            <person name="Ventosa A."/>
        </authorList>
    </citation>
    <scope>NUCLEOTIDE SEQUENCE [LARGE SCALE GENOMIC DNA]</scope>
    <source>
        <strain evidence="17 19">F17-44</strain>
        <strain evidence="18 20">F18-79</strain>
    </source>
</reference>
<keyword evidence="4 11" id="KW-0436">Ligase</keyword>
<dbReference type="GO" id="GO:0004823">
    <property type="term" value="F:leucine-tRNA ligase activity"/>
    <property type="evidence" value="ECO:0007669"/>
    <property type="project" value="UniProtKB-UniRule"/>
</dbReference>
<comment type="similarity">
    <text evidence="1 11">Belongs to the class-I aminoacyl-tRNA synthetase family.</text>
</comment>
<dbReference type="PRINTS" id="PR00985">
    <property type="entry name" value="TRNASYNTHLEU"/>
</dbReference>
<dbReference type="EMBL" id="QJOW01000003">
    <property type="protein sequence ID" value="KAB7515126.1"/>
    <property type="molecule type" value="Genomic_DNA"/>
</dbReference>
<evidence type="ECO:0000313" key="19">
    <source>
        <dbReference type="Proteomes" id="UP000326302"/>
    </source>
</evidence>
<dbReference type="EC" id="6.1.1.4" evidence="2 10"/>
<evidence type="ECO:0000313" key="18">
    <source>
        <dbReference type="EMBL" id="KAB7516177.1"/>
    </source>
</evidence>
<dbReference type="Pfam" id="PF00133">
    <property type="entry name" value="tRNA-synt_1"/>
    <property type="match status" value="1"/>
</dbReference>
<comment type="catalytic activity">
    <reaction evidence="9">
        <text>tRNA(Leu) + L-leucine + ATP = L-leucyl-tRNA(Leu) + AMP + diphosphate</text>
        <dbReference type="Rhea" id="RHEA:11688"/>
        <dbReference type="Rhea" id="RHEA-COMP:9613"/>
        <dbReference type="Rhea" id="RHEA-COMP:9622"/>
        <dbReference type="ChEBI" id="CHEBI:30616"/>
        <dbReference type="ChEBI" id="CHEBI:33019"/>
        <dbReference type="ChEBI" id="CHEBI:57427"/>
        <dbReference type="ChEBI" id="CHEBI:78442"/>
        <dbReference type="ChEBI" id="CHEBI:78494"/>
        <dbReference type="ChEBI" id="CHEBI:456215"/>
        <dbReference type="EC" id="6.1.1.4"/>
    </reaction>
</comment>
<dbReference type="Pfam" id="PF08264">
    <property type="entry name" value="Anticodon_1"/>
    <property type="match status" value="1"/>
</dbReference>
<feature type="region of interest" description="Disordered" evidence="12">
    <location>
        <begin position="863"/>
        <end position="883"/>
    </location>
</feature>
<evidence type="ECO:0000256" key="2">
    <source>
        <dbReference type="ARBA" id="ARBA00013164"/>
    </source>
</evidence>
<accession>A0A5N5UCB7</accession>
<evidence type="ECO:0000256" key="5">
    <source>
        <dbReference type="ARBA" id="ARBA00022741"/>
    </source>
</evidence>
<evidence type="ECO:0000256" key="8">
    <source>
        <dbReference type="ARBA" id="ARBA00023146"/>
    </source>
</evidence>
<dbReference type="EMBL" id="QKKZ01000001">
    <property type="protein sequence ID" value="KAB7516177.1"/>
    <property type="molecule type" value="Genomic_DNA"/>
</dbReference>
<keyword evidence="6 11" id="KW-0067">ATP-binding</keyword>
<dbReference type="PROSITE" id="PS00178">
    <property type="entry name" value="AA_TRNA_LIGASE_I"/>
    <property type="match status" value="1"/>
</dbReference>
<evidence type="ECO:0000256" key="10">
    <source>
        <dbReference type="NCBIfam" id="TIGR00396"/>
    </source>
</evidence>
<dbReference type="CDD" id="cd00812">
    <property type="entry name" value="LeuRS_core"/>
    <property type="match status" value="1"/>
</dbReference>
<dbReference type="Gene3D" id="3.40.50.620">
    <property type="entry name" value="HUPs"/>
    <property type="match status" value="2"/>
</dbReference>
<gene>
    <name evidence="18" type="ORF">DM867_03285</name>
    <name evidence="17" type="ORF">DMP03_07690</name>
</gene>
<dbReference type="Gene3D" id="1.10.730.10">
    <property type="entry name" value="Isoleucyl-tRNA Synthetase, Domain 1"/>
    <property type="match status" value="1"/>
</dbReference>
<keyword evidence="5 11" id="KW-0547">Nucleotide-binding</keyword>
<dbReference type="InterPro" id="IPR002302">
    <property type="entry name" value="Leu-tRNA-ligase"/>
</dbReference>
<keyword evidence="20" id="KW-1185">Reference proteome</keyword>
<dbReference type="Gene3D" id="3.30.2320.20">
    <property type="entry name" value="Class I aminoacyl-tRNA synthetases (RS)"/>
    <property type="match status" value="1"/>
</dbReference>
<organism evidence="18 20">
    <name type="scientific">Halosegnis rubeus</name>
    <dbReference type="NCBI Taxonomy" id="2212850"/>
    <lineage>
        <taxon>Archaea</taxon>
        <taxon>Methanobacteriati</taxon>
        <taxon>Methanobacteriota</taxon>
        <taxon>Stenosarchaea group</taxon>
        <taxon>Halobacteria</taxon>
        <taxon>Halobacteriales</taxon>
        <taxon>Natronomonadaceae</taxon>
        <taxon>Halosegnis</taxon>
    </lineage>
</organism>
<dbReference type="SUPFAM" id="SSF50677">
    <property type="entry name" value="ValRS/IleRS/LeuRS editing domain"/>
    <property type="match status" value="1"/>
</dbReference>
<dbReference type="PANTHER" id="PTHR43740">
    <property type="entry name" value="LEUCYL-TRNA SYNTHETASE"/>
    <property type="match status" value="1"/>
</dbReference>
<dbReference type="InterPro" id="IPR015413">
    <property type="entry name" value="Methionyl/Leucyl_tRNA_Synth"/>
</dbReference>
<evidence type="ECO:0000256" key="7">
    <source>
        <dbReference type="ARBA" id="ARBA00022917"/>
    </source>
</evidence>
<dbReference type="GO" id="GO:0006429">
    <property type="term" value="P:leucyl-tRNA aminoacylation"/>
    <property type="evidence" value="ECO:0007669"/>
    <property type="project" value="UniProtKB-UniRule"/>
</dbReference>
<evidence type="ECO:0000313" key="20">
    <source>
        <dbReference type="Proteomes" id="UP000326865"/>
    </source>
</evidence>
<evidence type="ECO:0000256" key="12">
    <source>
        <dbReference type="SAM" id="MobiDB-lite"/>
    </source>
</evidence>
<evidence type="ECO:0000313" key="17">
    <source>
        <dbReference type="EMBL" id="KAB7515126.1"/>
    </source>
</evidence>
<dbReference type="GO" id="GO:0005737">
    <property type="term" value="C:cytoplasm"/>
    <property type="evidence" value="ECO:0007669"/>
    <property type="project" value="UniProtKB-UniRule"/>
</dbReference>
<dbReference type="AlphaFoldDB" id="A0A5N5UCB7"/>
<dbReference type="HAMAP" id="MF_00049_B">
    <property type="entry name" value="Leu_tRNA_synth_B"/>
    <property type="match status" value="1"/>
</dbReference>
<keyword evidence="7 11" id="KW-0648">Protein biosynthesis</keyword>
<dbReference type="PANTHER" id="PTHR43740:SF2">
    <property type="entry name" value="LEUCINE--TRNA LIGASE, MITOCHONDRIAL"/>
    <property type="match status" value="1"/>
</dbReference>
<dbReference type="InterPro" id="IPR002300">
    <property type="entry name" value="aa-tRNA-synth_Ia"/>
</dbReference>
<dbReference type="Pfam" id="PF09334">
    <property type="entry name" value="tRNA-synt_1g"/>
    <property type="match status" value="1"/>
</dbReference>
<keyword evidence="8 11" id="KW-0030">Aminoacyl-tRNA synthetase</keyword>
<evidence type="ECO:0000259" key="13">
    <source>
        <dbReference type="Pfam" id="PF00133"/>
    </source>
</evidence>
<evidence type="ECO:0000256" key="4">
    <source>
        <dbReference type="ARBA" id="ARBA00022598"/>
    </source>
</evidence>
<dbReference type="RefSeq" id="WP_152120130.1">
    <property type="nucleotide sequence ID" value="NZ_QJOW01000003.1"/>
</dbReference>
<dbReference type="SUPFAM" id="SSF47323">
    <property type="entry name" value="Anticodon-binding domain of a subclass of class I aminoacyl-tRNA synthetases"/>
    <property type="match status" value="1"/>
</dbReference>
<dbReference type="Gene3D" id="1.10.10.720">
    <property type="entry name" value="leucyl-tRNA synthetase"/>
    <property type="match status" value="1"/>
</dbReference>
<evidence type="ECO:0000256" key="1">
    <source>
        <dbReference type="ARBA" id="ARBA00005594"/>
    </source>
</evidence>
<feature type="domain" description="Methionyl/Leucyl tRNA synthetase" evidence="15">
    <location>
        <begin position="41"/>
        <end position="179"/>
    </location>
</feature>
<evidence type="ECO:0000256" key="6">
    <source>
        <dbReference type="ARBA" id="ARBA00022840"/>
    </source>
</evidence>
<dbReference type="NCBIfam" id="TIGR00396">
    <property type="entry name" value="leuS_bact"/>
    <property type="match status" value="1"/>
</dbReference>
<dbReference type="InterPro" id="IPR009008">
    <property type="entry name" value="Val/Leu/Ile-tRNA-synth_edit"/>
</dbReference>
<dbReference type="Proteomes" id="UP000326302">
    <property type="component" value="Unassembled WGS sequence"/>
</dbReference>
<dbReference type="FunFam" id="3.40.50.620:FF:000003">
    <property type="entry name" value="Leucine--tRNA ligase"/>
    <property type="match status" value="1"/>
</dbReference>
<keyword evidence="3" id="KW-0963">Cytoplasm</keyword>
<feature type="domain" description="Leucyl-tRNA synthetase editing" evidence="16">
    <location>
        <begin position="225"/>
        <end position="403"/>
    </location>
</feature>
<dbReference type="Proteomes" id="UP000326865">
    <property type="component" value="Unassembled WGS sequence"/>
</dbReference>
<comment type="caution">
    <text evidence="18">The sequence shown here is derived from an EMBL/GenBank/DDBJ whole genome shotgun (WGS) entry which is preliminary data.</text>
</comment>
<dbReference type="InterPro" id="IPR001412">
    <property type="entry name" value="aa-tRNA-synth_I_CS"/>
</dbReference>
<proteinExistence type="inferred from homology"/>
<dbReference type="OrthoDB" id="23906at2157"/>
<dbReference type="InterPro" id="IPR014729">
    <property type="entry name" value="Rossmann-like_a/b/a_fold"/>
</dbReference>
<protein>
    <recommendedName>
        <fullName evidence="2 10">Leucine--tRNA ligase</fullName>
        <ecNumber evidence="2 10">6.1.1.4</ecNumber>
    </recommendedName>
</protein>
<feature type="domain" description="Aminoacyl-tRNA synthetase class Ia" evidence="13">
    <location>
        <begin position="416"/>
        <end position="613"/>
    </location>
</feature>
<evidence type="ECO:0000259" key="15">
    <source>
        <dbReference type="Pfam" id="PF09334"/>
    </source>
</evidence>
<dbReference type="InterPro" id="IPR025709">
    <property type="entry name" value="Leu_tRNA-synth_edit"/>
</dbReference>
<feature type="domain" description="Methionyl/Valyl/Leucyl/Isoleucyl-tRNA synthetase anticodon-binding" evidence="14">
    <location>
        <begin position="650"/>
        <end position="771"/>
    </location>
</feature>
<dbReference type="InterPro" id="IPR013155">
    <property type="entry name" value="M/V/L/I-tRNA-synth_anticd-bd"/>
</dbReference>
<evidence type="ECO:0000259" key="16">
    <source>
        <dbReference type="Pfam" id="PF13603"/>
    </source>
</evidence>
<evidence type="ECO:0000256" key="9">
    <source>
        <dbReference type="ARBA" id="ARBA00047469"/>
    </source>
</evidence>
<dbReference type="GO" id="GO:0005524">
    <property type="term" value="F:ATP binding"/>
    <property type="evidence" value="ECO:0007669"/>
    <property type="project" value="UniProtKB-KW"/>
</dbReference>
<dbReference type="Pfam" id="PF13603">
    <property type="entry name" value="tRNA-synt_1_2"/>
    <property type="match status" value="1"/>
</dbReference>
<dbReference type="InterPro" id="IPR009080">
    <property type="entry name" value="tRNAsynth_Ia_anticodon-bd"/>
</dbReference>
<dbReference type="FunFam" id="1.10.730.10:FF:000002">
    <property type="entry name" value="Leucine--tRNA ligase"/>
    <property type="match status" value="1"/>
</dbReference>
<dbReference type="SUPFAM" id="SSF52374">
    <property type="entry name" value="Nucleotidylyl transferase"/>
    <property type="match status" value="1"/>
</dbReference>
<name>A0A5N5UCB7_9EURY</name>